<dbReference type="Gene3D" id="3.40.50.1000">
    <property type="entry name" value="HAD superfamily/HAD-like"/>
    <property type="match status" value="1"/>
</dbReference>
<keyword evidence="2 3" id="KW-0378">Hydrolase</keyword>
<keyword evidence="5" id="KW-1185">Reference proteome</keyword>
<dbReference type="InterPro" id="IPR036412">
    <property type="entry name" value="HAD-like_sf"/>
</dbReference>
<name>A0A365KU84_9BACL</name>
<dbReference type="PANTHER" id="PTHR35134:SF2">
    <property type="entry name" value="NUCLEOTIDASE YQFW-RELATED"/>
    <property type="match status" value="1"/>
</dbReference>
<dbReference type="InterPro" id="IPR023214">
    <property type="entry name" value="HAD_sf"/>
</dbReference>
<protein>
    <recommendedName>
        <fullName evidence="3">Nucleotidase</fullName>
        <ecNumber evidence="3">3.1.3.-</ecNumber>
    </recommendedName>
</protein>
<dbReference type="PANTHER" id="PTHR35134">
    <property type="entry name" value="NUCLEOTIDASE YQFW-RELATED"/>
    <property type="match status" value="1"/>
</dbReference>
<evidence type="ECO:0000256" key="3">
    <source>
        <dbReference type="PIRNR" id="PIRNR021362"/>
    </source>
</evidence>
<dbReference type="EC" id="3.1.3.-" evidence="3"/>
<evidence type="ECO:0000256" key="2">
    <source>
        <dbReference type="ARBA" id="ARBA00022801"/>
    </source>
</evidence>
<dbReference type="AlphaFoldDB" id="A0A365KU84"/>
<dbReference type="RefSeq" id="WP_112223827.1">
    <property type="nucleotide sequence ID" value="NZ_CP047673.1"/>
</dbReference>
<comment type="caution">
    <text evidence="4">The sequence shown here is derived from an EMBL/GenBank/DDBJ whole genome shotgun (WGS) entry which is preliminary data.</text>
</comment>
<accession>A0A365KU84</accession>
<comment type="similarity">
    <text evidence="1 3">Belongs to the 5'(3')-deoxyribonucleotidase family.</text>
</comment>
<evidence type="ECO:0000313" key="5">
    <source>
        <dbReference type="Proteomes" id="UP000251002"/>
    </source>
</evidence>
<evidence type="ECO:0000256" key="1">
    <source>
        <dbReference type="ARBA" id="ARBA00009589"/>
    </source>
</evidence>
<dbReference type="InterPro" id="IPR009206">
    <property type="entry name" value="Nucleotidase_putative"/>
</dbReference>
<dbReference type="EMBL" id="QLZR01000004">
    <property type="protein sequence ID" value="RAZ76657.1"/>
    <property type="molecule type" value="Genomic_DNA"/>
</dbReference>
<proteinExistence type="inferred from homology"/>
<dbReference type="GO" id="GO:0016787">
    <property type="term" value="F:hydrolase activity"/>
    <property type="evidence" value="ECO:0007669"/>
    <property type="project" value="UniProtKB-KW"/>
</dbReference>
<dbReference type="InterPro" id="IPR052419">
    <property type="entry name" value="5_3-deoxyribonucleotidase-like"/>
</dbReference>
<dbReference type="PIRSF" id="PIRSF021362">
    <property type="entry name" value="UCP021362_HAD"/>
    <property type="match status" value="1"/>
</dbReference>
<evidence type="ECO:0000313" key="4">
    <source>
        <dbReference type="EMBL" id="RAZ76657.1"/>
    </source>
</evidence>
<gene>
    <name evidence="4" type="ORF">DP120_11525</name>
</gene>
<reference evidence="4 5" key="1">
    <citation type="submission" date="2018-06" db="EMBL/GenBank/DDBJ databases">
        <title>The draft genome sequences of strains SCU63 and S1.</title>
        <authorList>
            <person name="Gan L."/>
        </authorList>
    </citation>
    <scope>NUCLEOTIDE SEQUENCE [LARGE SCALE GENOMIC DNA]</scope>
    <source>
        <strain evidence="4 5">SCU63</strain>
    </source>
</reference>
<sequence length="198" mass="23150">MRYRFGIDIDGTVTSPTSLIPHINKQFNSELTLDDIKEYDLTSALPHLEPGEFYSWFREAESTIYASSPVSENAKSILNQWKEQYELFYISARGENVMDITFEWFKKHAIAYDHIELIGTHKKIETAKRHNVDLFFEDKHDNAVEISEELDIPVILFNTPYNQDPVPDKVIRVYNWLEAEQWVDKEFGVQSALTTQNK</sequence>
<dbReference type="Proteomes" id="UP000251002">
    <property type="component" value="Unassembled WGS sequence"/>
</dbReference>
<dbReference type="SUPFAM" id="SSF56784">
    <property type="entry name" value="HAD-like"/>
    <property type="match status" value="1"/>
</dbReference>
<organism evidence="4 5">
    <name type="scientific">Planococcus halotolerans</name>
    <dbReference type="NCBI Taxonomy" id="2233542"/>
    <lineage>
        <taxon>Bacteria</taxon>
        <taxon>Bacillati</taxon>
        <taxon>Bacillota</taxon>
        <taxon>Bacilli</taxon>
        <taxon>Bacillales</taxon>
        <taxon>Caryophanaceae</taxon>
        <taxon>Planococcus</taxon>
    </lineage>
</organism>